<evidence type="ECO:0000313" key="5">
    <source>
        <dbReference type="Proteomes" id="UP000034923"/>
    </source>
</evidence>
<dbReference type="Proteomes" id="UP000034923">
    <property type="component" value="Unassembled WGS sequence"/>
</dbReference>
<gene>
    <name evidence="4" type="ORF">UR70_C0001G0042</name>
</gene>
<dbReference type="PATRIC" id="fig|1618740.3.peg.42"/>
<dbReference type="EMBL" id="LBQE01000001">
    <property type="protein sequence ID" value="KKP73054.1"/>
    <property type="molecule type" value="Genomic_DNA"/>
</dbReference>
<dbReference type="SUPFAM" id="SSF53178">
    <property type="entry name" value="Peptidyl-tRNA hydrolase-like"/>
    <property type="match status" value="1"/>
</dbReference>
<dbReference type="PANTHER" id="PTHR17224">
    <property type="entry name" value="PEPTIDYL-TRNA HYDROLASE"/>
    <property type="match status" value="1"/>
</dbReference>
<keyword evidence="3" id="KW-0694">RNA-binding</keyword>
<accession>A0A0G0BUC8</accession>
<dbReference type="NCBIfam" id="TIGR00447">
    <property type="entry name" value="pth"/>
    <property type="match status" value="1"/>
</dbReference>
<dbReference type="GO" id="GO:0004045">
    <property type="term" value="F:peptidyl-tRNA hydrolase activity"/>
    <property type="evidence" value="ECO:0007669"/>
    <property type="project" value="InterPro"/>
</dbReference>
<name>A0A0G0BUC8_9BACT</name>
<evidence type="ECO:0000256" key="1">
    <source>
        <dbReference type="ARBA" id="ARBA00022555"/>
    </source>
</evidence>
<dbReference type="PANTHER" id="PTHR17224:SF1">
    <property type="entry name" value="PEPTIDYL-TRNA HYDROLASE"/>
    <property type="match status" value="1"/>
</dbReference>
<reference evidence="4 5" key="1">
    <citation type="journal article" date="2015" name="Nature">
        <title>rRNA introns, odd ribosomes, and small enigmatic genomes across a large radiation of phyla.</title>
        <authorList>
            <person name="Brown C.T."/>
            <person name="Hug L.A."/>
            <person name="Thomas B.C."/>
            <person name="Sharon I."/>
            <person name="Castelle C.J."/>
            <person name="Singh A."/>
            <person name="Wilkins M.J."/>
            <person name="Williams K.H."/>
            <person name="Banfield J.F."/>
        </authorList>
    </citation>
    <scope>NUCLEOTIDE SEQUENCE [LARGE SCALE GENOMIC DNA]</scope>
</reference>
<dbReference type="GO" id="GO:0000049">
    <property type="term" value="F:tRNA binding"/>
    <property type="evidence" value="ECO:0007669"/>
    <property type="project" value="UniProtKB-KW"/>
</dbReference>
<dbReference type="AlphaFoldDB" id="A0A0G0BUC8"/>
<keyword evidence="1" id="KW-0820">tRNA-binding</keyword>
<dbReference type="CDD" id="cd00462">
    <property type="entry name" value="PTH"/>
    <property type="match status" value="1"/>
</dbReference>
<evidence type="ECO:0000313" key="4">
    <source>
        <dbReference type="EMBL" id="KKP73054.1"/>
    </source>
</evidence>
<dbReference type="Gene3D" id="3.40.50.1470">
    <property type="entry name" value="Peptidyl-tRNA hydrolase"/>
    <property type="match status" value="1"/>
</dbReference>
<sequence>MKLVVGLGNPGQEYENTRHNTGWLMVGLVEKRLNIKDKIKFVLPDKFMNNSGKVIAPLIKSKKDLKNLVVIYDDIDLPLGKMKISFNRSSGGHNGLGSIIKALKSEEFLRIRIGTSPATLSGKIKKPKGEKAVLNFLLGEYKKNELDELKKLSKKVAQALEIIFTEGKEKVMSLYN</sequence>
<dbReference type="InterPro" id="IPR001328">
    <property type="entry name" value="Pept_tRNA_hydro"/>
</dbReference>
<protein>
    <submittedName>
        <fullName evidence="4">Peptidyl-tRNA hydrolase</fullName>
    </submittedName>
</protein>
<comment type="caution">
    <text evidence="4">The sequence shown here is derived from an EMBL/GenBank/DDBJ whole genome shotgun (WGS) entry which is preliminary data.</text>
</comment>
<dbReference type="Pfam" id="PF01195">
    <property type="entry name" value="Pept_tRNA_hydro"/>
    <property type="match status" value="1"/>
</dbReference>
<proteinExistence type="predicted"/>
<evidence type="ECO:0000256" key="2">
    <source>
        <dbReference type="ARBA" id="ARBA00022801"/>
    </source>
</evidence>
<keyword evidence="2 4" id="KW-0378">Hydrolase</keyword>
<evidence type="ECO:0000256" key="3">
    <source>
        <dbReference type="ARBA" id="ARBA00022884"/>
    </source>
</evidence>
<dbReference type="InterPro" id="IPR036416">
    <property type="entry name" value="Pept_tRNA_hydro_sf"/>
</dbReference>
<organism evidence="4 5">
    <name type="scientific">Candidatus Nomurabacteria bacterium GW2011_GWB1_35_20</name>
    <dbReference type="NCBI Taxonomy" id="1618740"/>
    <lineage>
        <taxon>Bacteria</taxon>
        <taxon>Candidatus Nomuraibacteriota</taxon>
    </lineage>
</organism>